<evidence type="ECO:0000313" key="6">
    <source>
        <dbReference type="EMBL" id="MBB3940494.1"/>
    </source>
</evidence>
<dbReference type="PANTHER" id="PTHR42747:SF4">
    <property type="entry name" value="BLR1330 PROTEIN"/>
    <property type="match status" value="1"/>
</dbReference>
<evidence type="ECO:0000256" key="3">
    <source>
        <dbReference type="ARBA" id="ARBA00022643"/>
    </source>
</evidence>
<gene>
    <name evidence="6" type="ORF">GGR39_002151</name>
</gene>
<organism evidence="6 7">
    <name type="scientific">Novosphingobium fluoreni</name>
    <dbReference type="NCBI Taxonomy" id="1391222"/>
    <lineage>
        <taxon>Bacteria</taxon>
        <taxon>Pseudomonadati</taxon>
        <taxon>Pseudomonadota</taxon>
        <taxon>Alphaproteobacteria</taxon>
        <taxon>Sphingomonadales</taxon>
        <taxon>Sphingomonadaceae</taxon>
        <taxon>Novosphingobium</taxon>
    </lineage>
</organism>
<sequence length="323" mass="33937">MPVPSDLHEQFYVPVIAAPMYHVSSARLAAAACVAGIGGSLARHNHSSNDAFENQLSLVQEAVLFSTDQGGRAAGPLAVNVATQLPEEDIRINLGLAAKYGARIAITSIGDPSRISPIIRDLGMLHFHDVTSMRFAEKAASIGVDGMVAIGAGGGGHAGTISHLVFIPQIREIFDGIIVMAGAVSHGAVVRAAQIMGADLAYMGTRFIATQEAEVNESYKAMLVDGTEADVIYNAGVNGMPASWLKASLRSTGLDPDAMPVLKERGTAHLPAGIMPWRDIWSGGQGIGLIHDIPSVAELVERLAQEYDAACTIPSSRQPVKNV</sequence>
<proteinExistence type="inferred from homology"/>
<dbReference type="Gene3D" id="3.20.20.70">
    <property type="entry name" value="Aldolase class I"/>
    <property type="match status" value="1"/>
</dbReference>
<keyword evidence="3" id="KW-0288">FMN</keyword>
<evidence type="ECO:0000256" key="1">
    <source>
        <dbReference type="ARBA" id="ARBA00009881"/>
    </source>
</evidence>
<dbReference type="CDD" id="cd04730">
    <property type="entry name" value="NPD_like"/>
    <property type="match status" value="1"/>
</dbReference>
<keyword evidence="5 6" id="KW-0503">Monooxygenase</keyword>
<keyword evidence="2" id="KW-0285">Flavoprotein</keyword>
<dbReference type="InterPro" id="IPR013785">
    <property type="entry name" value="Aldolase_TIM"/>
</dbReference>
<dbReference type="Pfam" id="PF03060">
    <property type="entry name" value="NMO"/>
    <property type="match status" value="1"/>
</dbReference>
<dbReference type="AlphaFoldDB" id="A0A7W6C2M9"/>
<evidence type="ECO:0000256" key="2">
    <source>
        <dbReference type="ARBA" id="ARBA00022630"/>
    </source>
</evidence>
<keyword evidence="4 6" id="KW-0560">Oxidoreductase</keyword>
<dbReference type="RefSeq" id="WP_183617087.1">
    <property type="nucleotide sequence ID" value="NZ_JACIDY010000004.1"/>
</dbReference>
<evidence type="ECO:0000256" key="4">
    <source>
        <dbReference type="ARBA" id="ARBA00023002"/>
    </source>
</evidence>
<comment type="caution">
    <text evidence="6">The sequence shown here is derived from an EMBL/GenBank/DDBJ whole genome shotgun (WGS) entry which is preliminary data.</text>
</comment>
<dbReference type="EMBL" id="JACIDY010000004">
    <property type="protein sequence ID" value="MBB3940494.1"/>
    <property type="molecule type" value="Genomic_DNA"/>
</dbReference>
<dbReference type="EC" id="1.13.12.16" evidence="6"/>
<dbReference type="Proteomes" id="UP000561459">
    <property type="component" value="Unassembled WGS sequence"/>
</dbReference>
<accession>A0A7W6C2M9</accession>
<reference evidence="6 7" key="1">
    <citation type="submission" date="2020-08" db="EMBL/GenBank/DDBJ databases">
        <title>Genomic Encyclopedia of Type Strains, Phase IV (KMG-IV): sequencing the most valuable type-strain genomes for metagenomic binning, comparative biology and taxonomic classification.</title>
        <authorList>
            <person name="Goeker M."/>
        </authorList>
    </citation>
    <scope>NUCLEOTIDE SEQUENCE [LARGE SCALE GENOMIC DNA]</scope>
    <source>
        <strain evidence="6 7">DSM 27568</strain>
    </source>
</reference>
<name>A0A7W6C2M9_9SPHN</name>
<dbReference type="InterPro" id="IPR004136">
    <property type="entry name" value="NMO"/>
</dbReference>
<keyword evidence="7" id="KW-1185">Reference proteome</keyword>
<comment type="similarity">
    <text evidence="1">Belongs to the nitronate monooxygenase family. NMO class I subfamily.</text>
</comment>
<evidence type="ECO:0000256" key="5">
    <source>
        <dbReference type="ARBA" id="ARBA00023033"/>
    </source>
</evidence>
<protein>
    <submittedName>
        <fullName evidence="6">Nitronate monooxygenase</fullName>
        <ecNumber evidence="6">1.13.12.16</ecNumber>
    </submittedName>
</protein>
<dbReference type="GO" id="GO:0018580">
    <property type="term" value="F:nitronate monooxygenase activity"/>
    <property type="evidence" value="ECO:0007669"/>
    <property type="project" value="UniProtKB-EC"/>
</dbReference>
<dbReference type="SUPFAM" id="SSF51412">
    <property type="entry name" value="Inosine monophosphate dehydrogenase (IMPDH)"/>
    <property type="match status" value="1"/>
</dbReference>
<dbReference type="PANTHER" id="PTHR42747">
    <property type="entry name" value="NITRONATE MONOOXYGENASE-RELATED"/>
    <property type="match status" value="1"/>
</dbReference>
<evidence type="ECO:0000313" key="7">
    <source>
        <dbReference type="Proteomes" id="UP000561459"/>
    </source>
</evidence>